<comment type="similarity">
    <text evidence="1">Belongs to the universal ribosomal protein uS10 family.</text>
</comment>
<dbReference type="SMART" id="SM01403">
    <property type="entry name" value="Ribosomal_S10"/>
    <property type="match status" value="1"/>
</dbReference>
<dbReference type="GO" id="GO:0003735">
    <property type="term" value="F:structural constituent of ribosome"/>
    <property type="evidence" value="ECO:0007669"/>
    <property type="project" value="InterPro"/>
</dbReference>
<dbReference type="HAMAP" id="MF_00508">
    <property type="entry name" value="Ribosomal_uS10"/>
    <property type="match status" value="1"/>
</dbReference>
<dbReference type="InterPro" id="IPR001848">
    <property type="entry name" value="Ribosomal_uS10"/>
</dbReference>
<dbReference type="PANTHER" id="PTHR11700">
    <property type="entry name" value="30S RIBOSOMAL PROTEIN S10 FAMILY MEMBER"/>
    <property type="match status" value="1"/>
</dbReference>
<dbReference type="InterPro" id="IPR036838">
    <property type="entry name" value="Ribosomal_uS10_dom_sf"/>
</dbReference>
<evidence type="ECO:0000313" key="8">
    <source>
        <dbReference type="EMBL" id="ANB10980.1"/>
    </source>
</evidence>
<dbReference type="SUPFAM" id="SSF54999">
    <property type="entry name" value="Ribosomal protein S10"/>
    <property type="match status" value="1"/>
</dbReference>
<dbReference type="KEGG" id="slb:AWJ20_3774"/>
<evidence type="ECO:0000256" key="5">
    <source>
        <dbReference type="ARBA" id="ARBA00042916"/>
    </source>
</evidence>
<dbReference type="EMBL" id="CP014500">
    <property type="protein sequence ID" value="ANB10980.1"/>
    <property type="molecule type" value="Genomic_DNA"/>
</dbReference>
<keyword evidence="3" id="KW-0687">Ribonucleoprotein</keyword>
<proteinExistence type="inferred from homology"/>
<dbReference type="NCBIfam" id="TIGR01049">
    <property type="entry name" value="rpsJ_bact"/>
    <property type="match status" value="1"/>
</dbReference>
<dbReference type="FunFam" id="3.30.70.600:FF:000003">
    <property type="entry name" value="30S ribosomal protein S10"/>
    <property type="match status" value="1"/>
</dbReference>
<evidence type="ECO:0000256" key="1">
    <source>
        <dbReference type="ARBA" id="ARBA00007102"/>
    </source>
</evidence>
<dbReference type="GO" id="GO:0006412">
    <property type="term" value="P:translation"/>
    <property type="evidence" value="ECO:0007669"/>
    <property type="project" value="InterPro"/>
</dbReference>
<accession>A0A167BYG2</accession>
<organism evidence="8 9">
    <name type="scientific">Sugiyamaella lignohabitans</name>
    <dbReference type="NCBI Taxonomy" id="796027"/>
    <lineage>
        <taxon>Eukaryota</taxon>
        <taxon>Fungi</taxon>
        <taxon>Dikarya</taxon>
        <taxon>Ascomycota</taxon>
        <taxon>Saccharomycotina</taxon>
        <taxon>Dipodascomycetes</taxon>
        <taxon>Dipodascales</taxon>
        <taxon>Trichomonascaceae</taxon>
        <taxon>Sugiyamaella</taxon>
    </lineage>
</organism>
<feature type="domain" description="Small ribosomal subunit protein uS10" evidence="7">
    <location>
        <begin position="116"/>
        <end position="213"/>
    </location>
</feature>
<name>A0A167BYG2_9ASCO</name>
<feature type="region of interest" description="Disordered" evidence="6">
    <location>
        <begin position="31"/>
        <end position="65"/>
    </location>
</feature>
<dbReference type="PRINTS" id="PR00971">
    <property type="entry name" value="RIBOSOMALS10"/>
</dbReference>
<dbReference type="GeneID" id="30035832"/>
<dbReference type="OrthoDB" id="366214at2759"/>
<evidence type="ECO:0000256" key="4">
    <source>
        <dbReference type="ARBA" id="ARBA00035261"/>
    </source>
</evidence>
<feature type="compositionally biased region" description="Low complexity" evidence="6">
    <location>
        <begin position="31"/>
        <end position="47"/>
    </location>
</feature>
<dbReference type="Proteomes" id="UP000189580">
    <property type="component" value="Chromosome c"/>
</dbReference>
<reference evidence="8 9" key="1">
    <citation type="submission" date="2016-02" db="EMBL/GenBank/DDBJ databases">
        <title>Complete genome sequence and transcriptome regulation of the pentose utilising yeast Sugiyamaella lignohabitans.</title>
        <authorList>
            <person name="Bellasio M."/>
            <person name="Peymann A."/>
            <person name="Valli M."/>
            <person name="Sipitzky M."/>
            <person name="Graf A."/>
            <person name="Sauer M."/>
            <person name="Marx H."/>
            <person name="Mattanovich D."/>
        </authorList>
    </citation>
    <scope>NUCLEOTIDE SEQUENCE [LARGE SCALE GENOMIC DNA]</scope>
    <source>
        <strain evidence="8 9">CBS 10342</strain>
    </source>
</reference>
<dbReference type="Pfam" id="PF00338">
    <property type="entry name" value="Ribosomal_S10"/>
    <property type="match status" value="1"/>
</dbReference>
<protein>
    <recommendedName>
        <fullName evidence="4">Small ribosomal subunit protein uS10m</fullName>
    </recommendedName>
    <alternativeName>
        <fullName evidence="5">37S ribosomal protein S10, mitochondrial</fullName>
    </alternativeName>
</protein>
<dbReference type="GO" id="GO:1990904">
    <property type="term" value="C:ribonucleoprotein complex"/>
    <property type="evidence" value="ECO:0007669"/>
    <property type="project" value="UniProtKB-KW"/>
</dbReference>
<evidence type="ECO:0000256" key="2">
    <source>
        <dbReference type="ARBA" id="ARBA00022980"/>
    </source>
</evidence>
<keyword evidence="9" id="KW-1185">Reference proteome</keyword>
<evidence type="ECO:0000256" key="3">
    <source>
        <dbReference type="ARBA" id="ARBA00023274"/>
    </source>
</evidence>
<keyword evidence="2 8" id="KW-0689">Ribosomal protein</keyword>
<dbReference type="AlphaFoldDB" id="A0A167BYG2"/>
<dbReference type="GO" id="GO:0005840">
    <property type="term" value="C:ribosome"/>
    <property type="evidence" value="ECO:0007669"/>
    <property type="project" value="UniProtKB-KW"/>
</dbReference>
<gene>
    <name evidence="8" type="primary">RSM10</name>
    <name evidence="8" type="ORF">AWJ20_3774</name>
</gene>
<evidence type="ECO:0000256" key="6">
    <source>
        <dbReference type="SAM" id="MobiDB-lite"/>
    </source>
</evidence>
<dbReference type="Gene3D" id="3.30.70.600">
    <property type="entry name" value="Ribosomal protein S10 domain"/>
    <property type="match status" value="1"/>
</dbReference>
<evidence type="ECO:0000313" key="9">
    <source>
        <dbReference type="Proteomes" id="UP000189580"/>
    </source>
</evidence>
<dbReference type="InterPro" id="IPR027486">
    <property type="entry name" value="Ribosomal_uS10_dom"/>
</dbReference>
<dbReference type="RefSeq" id="XP_018733457.1">
    <property type="nucleotide sequence ID" value="XM_018880803.1"/>
</dbReference>
<evidence type="ECO:0000259" key="7">
    <source>
        <dbReference type="SMART" id="SM01403"/>
    </source>
</evidence>
<sequence>MNSVRFLAAQCRLATRGVYTPAVRGFRSVSAANSASTPASSQPASEPVRARMSPSGPYVDDTESYSSEHLYPKEGEYVQSSTEEAYGTGRPVPINVELNHYAPIKHKLTHGHRVADVHLRSFTTQNLDFYADFLLRVAFYLRIPVKGVTPLPNKTEKWTVIRSPFAHAKSKENFQRITHKRLIQLYDANPEVVQVFLATAREYSIGGVGVKATLYHKEGLGVIDKLDLPETGAESSSLNPLSLENVDLGSADSEVARAVLDILEDPVFKPLMDEAKPTQKAE</sequence>